<evidence type="ECO:0000313" key="1">
    <source>
        <dbReference type="EMBL" id="KAL0320164.1"/>
    </source>
</evidence>
<name>A0AAW2LLW8_SESRA</name>
<sequence>MDEPMRVKVWSSGDRSKERKVSVFVKEIPTIEEAIHMVEEDESWKAPYMQYLKNGTLPSDPIAARRLQFKANKFTLLNDELYKRNPNGLLLKCLSEERARYVLSEIHEGSCGTTQKVEPWPRKL</sequence>
<dbReference type="PANTHER" id="PTHR48475:SF2">
    <property type="entry name" value="RIBONUCLEASE H"/>
    <property type="match status" value="1"/>
</dbReference>
<dbReference type="EMBL" id="JACGWJ010000024">
    <property type="protein sequence ID" value="KAL0320164.1"/>
    <property type="molecule type" value="Genomic_DNA"/>
</dbReference>
<protein>
    <submittedName>
        <fullName evidence="1">Uncharacterized protein</fullName>
    </submittedName>
</protein>
<reference evidence="1" key="2">
    <citation type="journal article" date="2024" name="Plant">
        <title>Genomic evolution and insights into agronomic trait innovations of Sesamum species.</title>
        <authorList>
            <person name="Miao H."/>
            <person name="Wang L."/>
            <person name="Qu L."/>
            <person name="Liu H."/>
            <person name="Sun Y."/>
            <person name="Le M."/>
            <person name="Wang Q."/>
            <person name="Wei S."/>
            <person name="Zheng Y."/>
            <person name="Lin W."/>
            <person name="Duan Y."/>
            <person name="Cao H."/>
            <person name="Xiong S."/>
            <person name="Wang X."/>
            <person name="Wei L."/>
            <person name="Li C."/>
            <person name="Ma Q."/>
            <person name="Ju M."/>
            <person name="Zhao R."/>
            <person name="Li G."/>
            <person name="Mu C."/>
            <person name="Tian Q."/>
            <person name="Mei H."/>
            <person name="Zhang T."/>
            <person name="Gao T."/>
            <person name="Zhang H."/>
        </authorList>
    </citation>
    <scope>NUCLEOTIDE SEQUENCE</scope>
    <source>
        <strain evidence="1">G02</strain>
    </source>
</reference>
<reference evidence="1" key="1">
    <citation type="submission" date="2020-06" db="EMBL/GenBank/DDBJ databases">
        <authorList>
            <person name="Li T."/>
            <person name="Hu X."/>
            <person name="Zhang T."/>
            <person name="Song X."/>
            <person name="Zhang H."/>
            <person name="Dai N."/>
            <person name="Sheng W."/>
            <person name="Hou X."/>
            <person name="Wei L."/>
        </authorList>
    </citation>
    <scope>NUCLEOTIDE SEQUENCE</scope>
    <source>
        <strain evidence="1">G02</strain>
        <tissue evidence="1">Leaf</tissue>
    </source>
</reference>
<gene>
    <name evidence="1" type="ORF">Sradi_5277900</name>
</gene>
<proteinExistence type="predicted"/>
<comment type="caution">
    <text evidence="1">The sequence shown here is derived from an EMBL/GenBank/DDBJ whole genome shotgun (WGS) entry which is preliminary data.</text>
</comment>
<dbReference type="PANTHER" id="PTHR48475">
    <property type="entry name" value="RIBONUCLEASE H"/>
    <property type="match status" value="1"/>
</dbReference>
<organism evidence="1">
    <name type="scientific">Sesamum radiatum</name>
    <name type="common">Black benniseed</name>
    <dbReference type="NCBI Taxonomy" id="300843"/>
    <lineage>
        <taxon>Eukaryota</taxon>
        <taxon>Viridiplantae</taxon>
        <taxon>Streptophyta</taxon>
        <taxon>Embryophyta</taxon>
        <taxon>Tracheophyta</taxon>
        <taxon>Spermatophyta</taxon>
        <taxon>Magnoliopsida</taxon>
        <taxon>eudicotyledons</taxon>
        <taxon>Gunneridae</taxon>
        <taxon>Pentapetalae</taxon>
        <taxon>asterids</taxon>
        <taxon>lamiids</taxon>
        <taxon>Lamiales</taxon>
        <taxon>Pedaliaceae</taxon>
        <taxon>Sesamum</taxon>
    </lineage>
</organism>
<accession>A0AAW2LLW8</accession>
<dbReference type="AlphaFoldDB" id="A0AAW2LLW8"/>